<evidence type="ECO:0000256" key="5">
    <source>
        <dbReference type="ARBA" id="ARBA00022438"/>
    </source>
</evidence>
<dbReference type="InterPro" id="IPR000787">
    <property type="entry name" value="Peptidase_M29"/>
</dbReference>
<evidence type="ECO:0000313" key="11">
    <source>
        <dbReference type="Proteomes" id="UP000004221"/>
    </source>
</evidence>
<keyword evidence="6" id="KW-0645">Protease</keyword>
<dbReference type="GO" id="GO:0004177">
    <property type="term" value="F:aminopeptidase activity"/>
    <property type="evidence" value="ECO:0007669"/>
    <property type="project" value="UniProtKB-KW"/>
</dbReference>
<dbReference type="Pfam" id="PF02073">
    <property type="entry name" value="Peptidase_M29"/>
    <property type="match status" value="1"/>
</dbReference>
<organism evidence="10 11">
    <name type="scientific">Nitrolancea hollandica Lb</name>
    <dbReference type="NCBI Taxonomy" id="1129897"/>
    <lineage>
        <taxon>Bacteria</taxon>
        <taxon>Pseudomonadati</taxon>
        <taxon>Thermomicrobiota</taxon>
        <taxon>Thermomicrobia</taxon>
        <taxon>Sphaerobacterales</taxon>
        <taxon>Sphaerobacterineae</taxon>
        <taxon>Sphaerobacteraceae</taxon>
        <taxon>Nitrolancea</taxon>
    </lineage>
</organism>
<dbReference type="GO" id="GO:0046872">
    <property type="term" value="F:metal ion binding"/>
    <property type="evidence" value="ECO:0007669"/>
    <property type="project" value="UniProtKB-KW"/>
</dbReference>
<sequence>MADARIENLAKVLVDYSLDVQPGKLVVIAGTTLADPLIRAAYRRILARGAYPAVQVALPELNVDFFRLANDDQLQYITPDERLIPEQTDYTLRIMSDANTKALTSVNPERQQIAQRARAELRQKYLLRAADGLLTWCLTILPTNAYAQDAGMSLEDYADFIFRAGYLDSDDPVAAWQAMSREQERLIEWLSGKREVHVTAPDTDLTISIAGRTFINADGHRNFPDGEVFTGPVEDSANGHVRFSFPSIMGGREVKDIRLWFENGKVVRATAAENEEFLHHMLDVDEGARYLGEFAFGTNRRINRFTGNILLDEKIGGTMHMAIGASYPQTGGLNKSAVHWDMICDLRQQSEVTVDGQLFIKNGEFVV</sequence>
<proteinExistence type="inferred from homology"/>
<evidence type="ECO:0000256" key="4">
    <source>
        <dbReference type="ARBA" id="ARBA00008236"/>
    </source>
</evidence>
<evidence type="ECO:0000256" key="6">
    <source>
        <dbReference type="ARBA" id="ARBA00022670"/>
    </source>
</evidence>
<dbReference type="GO" id="GO:0006508">
    <property type="term" value="P:proteolysis"/>
    <property type="evidence" value="ECO:0007669"/>
    <property type="project" value="UniProtKB-KW"/>
</dbReference>
<comment type="cofactor">
    <cofactor evidence="1">
        <name>Co(2+)</name>
        <dbReference type="ChEBI" id="CHEBI:48828"/>
    </cofactor>
</comment>
<evidence type="ECO:0000256" key="9">
    <source>
        <dbReference type="ARBA" id="ARBA00023049"/>
    </source>
</evidence>
<dbReference type="PANTHER" id="PTHR34448:SF1">
    <property type="entry name" value="BLL6088 PROTEIN"/>
    <property type="match status" value="1"/>
</dbReference>
<evidence type="ECO:0000256" key="1">
    <source>
        <dbReference type="ARBA" id="ARBA00001941"/>
    </source>
</evidence>
<comment type="cofactor">
    <cofactor evidence="2">
        <name>Mg(2+)</name>
        <dbReference type="ChEBI" id="CHEBI:18420"/>
    </cofactor>
</comment>
<dbReference type="SUPFAM" id="SSF144052">
    <property type="entry name" value="Thermophilic metalloprotease-like"/>
    <property type="match status" value="1"/>
</dbReference>
<reference evidence="10 11" key="1">
    <citation type="journal article" date="2012" name="ISME J.">
        <title>Nitrification expanded: discovery, physiology and genomics of a nitrite-oxidizing bacterium from the phylum Chloroflexi.</title>
        <authorList>
            <person name="Sorokin D.Y."/>
            <person name="Lucker S."/>
            <person name="Vejmelkova D."/>
            <person name="Kostrikina N.A."/>
            <person name="Kleerebezem R."/>
            <person name="Rijpstra W.I."/>
            <person name="Damste J.S."/>
            <person name="Le Paslier D."/>
            <person name="Muyzer G."/>
            <person name="Wagner M."/>
            <person name="van Loosdrecht M.C."/>
            <person name="Daims H."/>
        </authorList>
    </citation>
    <scope>NUCLEOTIDE SEQUENCE [LARGE SCALE GENOMIC DNA]</scope>
    <source>
        <strain evidence="11">none</strain>
    </source>
</reference>
<dbReference type="OrthoDB" id="9803993at2"/>
<name>I4EJJ8_9BACT</name>
<dbReference type="AlphaFoldDB" id="I4EJJ8"/>
<evidence type="ECO:0000256" key="8">
    <source>
        <dbReference type="ARBA" id="ARBA00022801"/>
    </source>
</evidence>
<comment type="cofactor">
    <cofactor evidence="3">
        <name>Zn(2+)</name>
        <dbReference type="ChEBI" id="CHEBI:29105"/>
    </cofactor>
</comment>
<dbReference type="InterPro" id="IPR052170">
    <property type="entry name" value="M29_Exopeptidase"/>
</dbReference>
<comment type="caution">
    <text evidence="10">The sequence shown here is derived from an EMBL/GenBank/DDBJ whole genome shotgun (WGS) entry which is preliminary data.</text>
</comment>
<evidence type="ECO:0000313" key="10">
    <source>
        <dbReference type="EMBL" id="CCF84860.1"/>
    </source>
</evidence>
<keyword evidence="11" id="KW-1185">Reference proteome</keyword>
<comment type="similarity">
    <text evidence="4">Belongs to the peptidase M29 family.</text>
</comment>
<evidence type="ECO:0000256" key="2">
    <source>
        <dbReference type="ARBA" id="ARBA00001946"/>
    </source>
</evidence>
<dbReference type="PANTHER" id="PTHR34448">
    <property type="entry name" value="AMINOPEPTIDASE"/>
    <property type="match status" value="1"/>
</dbReference>
<accession>I4EJJ8</accession>
<dbReference type="RefSeq" id="WP_008479345.1">
    <property type="nucleotide sequence ID" value="NZ_CAGS01000342.1"/>
</dbReference>
<dbReference type="Proteomes" id="UP000004221">
    <property type="component" value="Unassembled WGS sequence"/>
</dbReference>
<dbReference type="InterPro" id="IPR035097">
    <property type="entry name" value="M29_N-terminal"/>
</dbReference>
<keyword evidence="7" id="KW-0479">Metal-binding</keyword>
<evidence type="ECO:0000256" key="7">
    <source>
        <dbReference type="ARBA" id="ARBA00022723"/>
    </source>
</evidence>
<evidence type="ECO:0000256" key="3">
    <source>
        <dbReference type="ARBA" id="ARBA00001947"/>
    </source>
</evidence>
<gene>
    <name evidence="10" type="ORF">NITHO_4060014</name>
</gene>
<dbReference type="PRINTS" id="PR00919">
    <property type="entry name" value="THERMOPTASE"/>
</dbReference>
<dbReference type="EMBL" id="CAGS01000342">
    <property type="protein sequence ID" value="CCF84860.1"/>
    <property type="molecule type" value="Genomic_DNA"/>
</dbReference>
<keyword evidence="9" id="KW-0482">Metalloprotease</keyword>
<keyword evidence="5 10" id="KW-0031">Aminopeptidase</keyword>
<dbReference type="Gene3D" id="3.40.1830.10">
    <property type="entry name" value="Thermophilic metalloprotease (M29)"/>
    <property type="match status" value="1"/>
</dbReference>
<protein>
    <submittedName>
        <fullName evidence="10">Peptidase M29 aminopeptidase II</fullName>
    </submittedName>
</protein>
<keyword evidence="8" id="KW-0378">Hydrolase</keyword>
<dbReference type="GO" id="GO:0008237">
    <property type="term" value="F:metallopeptidase activity"/>
    <property type="evidence" value="ECO:0007669"/>
    <property type="project" value="UniProtKB-KW"/>
</dbReference>